<feature type="compositionally biased region" description="Gly residues" evidence="1">
    <location>
        <begin position="560"/>
        <end position="569"/>
    </location>
</feature>
<protein>
    <recommendedName>
        <fullName evidence="4">Serine protease</fullName>
    </recommendedName>
</protein>
<accession>A0A369UWZ8</accession>
<dbReference type="EMBL" id="QQBH01000045">
    <property type="protein sequence ID" value="RDD84278.1"/>
    <property type="molecule type" value="Genomic_DNA"/>
</dbReference>
<dbReference type="SUPFAM" id="SSF50494">
    <property type="entry name" value="Trypsin-like serine proteases"/>
    <property type="match status" value="1"/>
</dbReference>
<feature type="compositionally biased region" description="Low complexity" evidence="1">
    <location>
        <begin position="736"/>
        <end position="748"/>
    </location>
</feature>
<reference evidence="2 3" key="1">
    <citation type="submission" date="2018-07" db="EMBL/GenBank/DDBJ databases">
        <title>Genome guided investigation of antibiotics producing actinomycetales strain isolated from a Macau mangrove ecosystem.</title>
        <authorList>
            <person name="Hu D."/>
        </authorList>
    </citation>
    <scope>NUCLEOTIDE SEQUENCE [LARGE SCALE GENOMIC DNA]</scope>
    <source>
        <strain evidence="2 3">2297</strain>
    </source>
</reference>
<dbReference type="Proteomes" id="UP000253742">
    <property type="component" value="Unassembled WGS sequence"/>
</dbReference>
<dbReference type="PANTHER" id="PTHR43019">
    <property type="entry name" value="SERINE ENDOPROTEASE DEGS"/>
    <property type="match status" value="1"/>
</dbReference>
<name>A0A369UWZ8_9ACTN</name>
<evidence type="ECO:0000256" key="1">
    <source>
        <dbReference type="SAM" id="MobiDB-lite"/>
    </source>
</evidence>
<dbReference type="PANTHER" id="PTHR43019:SF23">
    <property type="entry name" value="PROTEASE DO-LIKE 5, CHLOROPLASTIC"/>
    <property type="match status" value="1"/>
</dbReference>
<sequence length="1506" mass="154231">MASRNRSREAGDRAGHRSRDAARDARDGTGVPTPAPAGPAPDDALVRVHDLAGRPRGTGFVVDHQGTLLTSHEAVDGLSRLVLRTAADRRRVVAAADVTALPALGLALIRTEGLGVRPLPVTTREAVEPGTYVRIAAGGWREARVLGATDVTYTATDRFHLVGDALELACGTSGRDALRLGGGAAGGPVLDLATGAVLGVLGTALSSGHSDVGFAVPLRRPDTGPLAGLLAENAATVPAYGADLNLAGILALTAAPVAQDGPRGAARHAAIAATGSVPAPGPDPDGDAPAAVKPVERAAVTRAFTAFAASRAAVLALVGPPGSGRTTELTALAARRSRGPAPAPTLRLRGADLSDEDMSLADAARRALDRAARIVAASDGTRPEDLGDVTPERVARLARTAGRPLLLLLDGPEEMPPTLARRLPEWTERTAAWLGETGIRLVIACREEYWEHAGAEFPRDVLYDPMPAERFLAPDATYRAGEPPAPTPGAVRRGGGVLRVPSWAAGGGQAGSVPVPPGGTAAVGAWPWRPASTAGSVPETWAPAPAPPGGVSAPERPTPGGSGDGGGLHATGTAASPGSPPDPGTMPAQAEVSVPGMAAARGGLPVPGVVSPRGGGPVPGTVPAHGGTPAPGAVASRGGTPAPGAVVPRGETAAPGTAASRGGTSAPGTVAPRGGTPVPGTLAPRGGAPLPGVMVSPAGVPGPEGAAAGGTSAPEITAPLEAVPGYGTAALPGHRTTALPGALPRPALTTPPPGVPASGTSASRDGAQSAGAAVVAPRRRPTGARPAAAGPVLPPCVPLGDLAEDEAREARVRHGVPEGVLAAPDDRHPLTLRLFAEVHAALDDPPAAAPVDRDGVFAAHLDLMCLRVATRLAGETGLRGTAVRRLAAKVSGQVHEAARRALGPGQGALDRASFEELFPHGPAPARLGGGTGWASAVLAEGLFVPAGTGYRFAHEELADWIQGIHLDLDGALRALVHRRTAPHDTPTLPVPHHRVGPVAEAVLLLARQHGVLQLALTLEELVNALDADPHSWWAARLPARVLARVPDATPYTEVLRLLADGLAERRGEGRPVQPEFGPAFWTGLRLSEATRLDLLRRLVLADGPPHEPGPRHLDAAAALLTERPGTVQPLLVRWFDDERPLPATPHATVATAAQALLHTHRHRGLDGLTEVLVDSAHRRADELLAVLAEEEPSALCRAVERWARDERPERRAAAVTHGLRTAPHARTAADRTLLRHAALVLLAGHADSRLHGGALALLVRDPDSRERHLPRALDHFAAGDPQLPPSAVATALPTHPEAVLEAFRVRLRGPDAGEALRALADAATPALAYRVAALVARAVADRPETAGHLAAYADRRLDRGPGARAVLRPLLTRLLDDGPEPARAALAGVLPADGTAAGGPLRAELREHLLAREQTPAVLDALLHAAARCTGEDQRALVHRTGVLLVRTPEGATRFDRGLVDLARHLPGFAALLTGWLAEAPADWAALVGPSARRTIENLAGARVPA</sequence>
<dbReference type="SUPFAM" id="SSF52540">
    <property type="entry name" value="P-loop containing nucleoside triphosphate hydrolases"/>
    <property type="match status" value="1"/>
</dbReference>
<proteinExistence type="predicted"/>
<dbReference type="RefSeq" id="WP_114533560.1">
    <property type="nucleotide sequence ID" value="NZ_QQBH01000045.1"/>
</dbReference>
<organism evidence="2 3">
    <name type="scientific">Streptomyces parvulus</name>
    <dbReference type="NCBI Taxonomy" id="146923"/>
    <lineage>
        <taxon>Bacteria</taxon>
        <taxon>Bacillati</taxon>
        <taxon>Actinomycetota</taxon>
        <taxon>Actinomycetes</taxon>
        <taxon>Kitasatosporales</taxon>
        <taxon>Streptomycetaceae</taxon>
        <taxon>Streptomyces</taxon>
    </lineage>
</organism>
<feature type="region of interest" description="Disordered" evidence="1">
    <location>
        <begin position="732"/>
        <end position="789"/>
    </location>
</feature>
<feature type="region of interest" description="Disordered" evidence="1">
    <location>
        <begin position="1"/>
        <end position="43"/>
    </location>
</feature>
<dbReference type="Gene3D" id="2.40.10.120">
    <property type="match status" value="1"/>
</dbReference>
<comment type="caution">
    <text evidence="2">The sequence shown here is derived from an EMBL/GenBank/DDBJ whole genome shotgun (WGS) entry which is preliminary data.</text>
</comment>
<evidence type="ECO:0000313" key="3">
    <source>
        <dbReference type="Proteomes" id="UP000253742"/>
    </source>
</evidence>
<dbReference type="Pfam" id="PF13365">
    <property type="entry name" value="Trypsin_2"/>
    <property type="match status" value="1"/>
</dbReference>
<evidence type="ECO:0000313" key="2">
    <source>
        <dbReference type="EMBL" id="RDD84278.1"/>
    </source>
</evidence>
<dbReference type="InterPro" id="IPR027417">
    <property type="entry name" value="P-loop_NTPase"/>
</dbReference>
<feature type="region of interest" description="Disordered" evidence="1">
    <location>
        <begin position="604"/>
        <end position="686"/>
    </location>
</feature>
<dbReference type="InterPro" id="IPR009003">
    <property type="entry name" value="Peptidase_S1_PA"/>
</dbReference>
<feature type="region of interest" description="Disordered" evidence="1">
    <location>
        <begin position="529"/>
        <end position="589"/>
    </location>
</feature>
<feature type="compositionally biased region" description="Low complexity" evidence="1">
    <location>
        <begin position="619"/>
        <end position="635"/>
    </location>
</feature>
<gene>
    <name evidence="2" type="ORF">DVZ84_36085</name>
</gene>
<dbReference type="OrthoDB" id="4194218at2"/>
<feature type="compositionally biased region" description="Basic and acidic residues" evidence="1">
    <location>
        <begin position="1"/>
        <end position="27"/>
    </location>
</feature>
<evidence type="ECO:0008006" key="4">
    <source>
        <dbReference type="Google" id="ProtNLM"/>
    </source>
</evidence>